<evidence type="ECO:0000256" key="1">
    <source>
        <dbReference type="ARBA" id="ARBA00022612"/>
    </source>
</evidence>
<accession>A0A0J5WNZ2</accession>
<sequence>MAKDLALGIVIGGAVSATFGKAISDTSSKIDAMKKRANDSRLWQRQIGETMRLQDEFRRLHLAGDSAADGIRRKLDSNLKSLRDAGIEVGRLDRAYAQLGRTARGLDLKVTGRERMTAGQEAGRGVIGDVVKVAGAVAVPATIAANYQAIIRDIALKAGIARTQEEAAMGSRIRRDAGSNGIGRNELAEAVNQMVAGGMDLDRALNFAPLVAKFSIGQGATTVETAKMIQALQQNAEIVDPQQMSKALEAIAYLGKEGSFESVDMARWFPVLLAEMKKVGITGQDSVTQLGAMLQVQMKTAGSSDEAANNLKNWFSKIGSGETERNYAKAGVDYQGKMREAIGKGWSTLEASFVLARAYIERADPAKAKQLAAAAKQFNSEMDPAKRQTQMAAFAETMKTGDLFNDMQVKAALTAYMQNAELYSNLKRNAQQASGEIEKDLEARRETSKQIWSEVGQQWDDAMRSIGDALRPVTDRVGEAAKGAGSGIQSAADSAPKATAAVVGVAGTVLAVRGAKALWSIGRGMFDFARGTLLARGAGRAGSAGGAGGAVGRALDALGGVAGAVGGVQQVFVVNMPGGGGDGGGFGDPGSGGRASRAGRAARRAAARGGRFGRIGRIFSAGRSLFGRVAPYAGKLALGATVLKFGLAAREAYAVASSTDTNDRKASRFAGIAGSLAGGVIGAKVGATIGMLGGPIGSAIVGVIGGAVGTFVGEKAFSAIASKLLNKKPDETPANVEAVAKAAKAAESPAADARFGPRIDQKNTFAPVFNVKIEASDTDMANKFLAQVSPQLTRMMEEQQRKANSRTAMFDSPHM</sequence>
<dbReference type="RefSeq" id="WP_048246758.1">
    <property type="nucleotide sequence ID" value="NZ_LDWR01000027.1"/>
</dbReference>
<dbReference type="PATRIC" id="fig|292.27.peg.3218"/>
<evidence type="ECO:0000313" key="4">
    <source>
        <dbReference type="Proteomes" id="UP000036338"/>
    </source>
</evidence>
<organism evidence="3 4">
    <name type="scientific">Burkholderia cepacia</name>
    <name type="common">Pseudomonas cepacia</name>
    <dbReference type="NCBI Taxonomy" id="292"/>
    <lineage>
        <taxon>Bacteria</taxon>
        <taxon>Pseudomonadati</taxon>
        <taxon>Pseudomonadota</taxon>
        <taxon>Betaproteobacteria</taxon>
        <taxon>Burkholderiales</taxon>
        <taxon>Burkholderiaceae</taxon>
        <taxon>Burkholderia</taxon>
        <taxon>Burkholderia cepacia complex</taxon>
    </lineage>
</organism>
<dbReference type="AlphaFoldDB" id="A0A0J5WNZ2"/>
<gene>
    <name evidence="3" type="ORF">VL15_16215</name>
</gene>
<dbReference type="Pfam" id="PF10145">
    <property type="entry name" value="PhageMin_Tail"/>
    <property type="match status" value="1"/>
</dbReference>
<dbReference type="InterPro" id="IPR010090">
    <property type="entry name" value="Phage_tape_meas"/>
</dbReference>
<protein>
    <submittedName>
        <fullName evidence="3">Tail length determination protein</fullName>
    </submittedName>
</protein>
<evidence type="ECO:0000259" key="2">
    <source>
        <dbReference type="Pfam" id="PF10145"/>
    </source>
</evidence>
<comment type="caution">
    <text evidence="3">The sequence shown here is derived from an EMBL/GenBank/DDBJ whole genome shotgun (WGS) entry which is preliminary data.</text>
</comment>
<dbReference type="EMBL" id="LDWR01000027">
    <property type="protein sequence ID" value="KML56359.1"/>
    <property type="molecule type" value="Genomic_DNA"/>
</dbReference>
<reference evidence="3 4" key="1">
    <citation type="submission" date="2015-05" db="EMBL/GenBank/DDBJ databases">
        <title>Draft genome of Burkholderia cepacia LK29.</title>
        <authorList>
            <person name="Chan X.Y."/>
        </authorList>
    </citation>
    <scope>NUCLEOTIDE SEQUENCE [LARGE SCALE GENOMIC DNA]</scope>
    <source>
        <strain evidence="3 4">LK29</strain>
    </source>
</reference>
<dbReference type="PANTHER" id="PTHR37813">
    <property type="entry name" value="FELS-2 PROPHAGE PROTEIN"/>
    <property type="match status" value="1"/>
</dbReference>
<dbReference type="Proteomes" id="UP000036338">
    <property type="component" value="Unassembled WGS sequence"/>
</dbReference>
<evidence type="ECO:0000313" key="3">
    <source>
        <dbReference type="EMBL" id="KML56359.1"/>
    </source>
</evidence>
<dbReference type="PANTHER" id="PTHR37813:SF1">
    <property type="entry name" value="FELS-2 PROPHAGE PROTEIN"/>
    <property type="match status" value="1"/>
</dbReference>
<proteinExistence type="predicted"/>
<keyword evidence="1" id="KW-1188">Viral release from host cell</keyword>
<feature type="domain" description="Phage tail tape measure protein" evidence="2">
    <location>
        <begin position="183"/>
        <end position="340"/>
    </location>
</feature>
<name>A0A0J5WNZ2_BURCE</name>